<name>A0A6I2UHS3_9FIRM</name>
<feature type="region of interest" description="Disordered" evidence="1">
    <location>
        <begin position="124"/>
        <end position="161"/>
    </location>
</feature>
<evidence type="ECO:0000313" key="3">
    <source>
        <dbReference type="EMBL" id="MSU09084.1"/>
    </source>
</evidence>
<protein>
    <submittedName>
        <fullName evidence="3">Uncharacterized protein</fullName>
    </submittedName>
</protein>
<comment type="caution">
    <text evidence="3">The sequence shown here is derived from an EMBL/GenBank/DDBJ whole genome shotgun (WGS) entry which is preliminary data.</text>
</comment>
<keyword evidence="2" id="KW-1133">Transmembrane helix</keyword>
<evidence type="ECO:0000256" key="1">
    <source>
        <dbReference type="SAM" id="MobiDB-lite"/>
    </source>
</evidence>
<feature type="compositionally biased region" description="Low complexity" evidence="1">
    <location>
        <begin position="130"/>
        <end position="143"/>
    </location>
</feature>
<keyword evidence="4" id="KW-1185">Reference proteome</keyword>
<proteinExistence type="predicted"/>
<dbReference type="Proteomes" id="UP000433181">
    <property type="component" value="Unassembled WGS sequence"/>
</dbReference>
<dbReference type="RefSeq" id="WP_154407252.1">
    <property type="nucleotide sequence ID" value="NZ_VUNR01000016.1"/>
</dbReference>
<dbReference type="GeneID" id="96779018"/>
<evidence type="ECO:0000313" key="4">
    <source>
        <dbReference type="Proteomes" id="UP000433181"/>
    </source>
</evidence>
<sequence>MKILYGCRHGREMSFQQVPAQKSRGSIRMEFWELGRENFRQWGERFLQKFKESWRLRAAVFFTLAACAVMALFVLSDSAEGQEQAVLSAGSMERAGMEKRAAALPIRGGSRALDRENLRNPFLVEHPSEGQQKSGQAAAGQKTARGRLPDSKVNTGTIQGKGQAAAGQVQAAASAGPVAGKAGDGADSKEKDSGLQLQGIIHAGDGMGALVLAGGKSRLLLAGEAWSGICLEGVEQDEAVLAVNGCAHRLRIGERLM</sequence>
<evidence type="ECO:0000256" key="2">
    <source>
        <dbReference type="SAM" id="Phobius"/>
    </source>
</evidence>
<gene>
    <name evidence="3" type="ORF">FYJ84_08815</name>
</gene>
<reference evidence="3 4" key="1">
    <citation type="submission" date="2019-08" db="EMBL/GenBank/DDBJ databases">
        <title>In-depth cultivation of the pig gut microbiome towards novel bacterial diversity and tailored functional studies.</title>
        <authorList>
            <person name="Wylensek D."/>
            <person name="Hitch T.C.A."/>
            <person name="Clavel T."/>
        </authorList>
    </citation>
    <scope>NUCLEOTIDE SEQUENCE [LARGE SCALE GENOMIC DNA]</scope>
    <source>
        <strain evidence="3 4">WCA-693-APC-5D-A</strain>
    </source>
</reference>
<keyword evidence="2" id="KW-0472">Membrane</keyword>
<accession>A0A6I2UHS3</accession>
<dbReference type="EMBL" id="VUNR01000016">
    <property type="protein sequence ID" value="MSU09084.1"/>
    <property type="molecule type" value="Genomic_DNA"/>
</dbReference>
<feature type="transmembrane region" description="Helical" evidence="2">
    <location>
        <begin position="54"/>
        <end position="75"/>
    </location>
</feature>
<keyword evidence="2" id="KW-0812">Transmembrane</keyword>
<organism evidence="3 4">
    <name type="scientific">Anaerovibrio slackiae</name>
    <dbReference type="NCBI Taxonomy" id="2652309"/>
    <lineage>
        <taxon>Bacteria</taxon>
        <taxon>Bacillati</taxon>
        <taxon>Bacillota</taxon>
        <taxon>Negativicutes</taxon>
        <taxon>Selenomonadales</taxon>
        <taxon>Selenomonadaceae</taxon>
        <taxon>Anaerovibrio</taxon>
    </lineage>
</organism>
<dbReference type="AlphaFoldDB" id="A0A6I2UHS3"/>